<sequence>MSLNYDKVKRLKVLDNLVIAKGKNKIILINPNTKRHITVKTDEKKDIVDVHITEESEPKKYEPVLRQKWNETKKQLIELLKNESFGKSGAFSLLRFNENIFEQVSLRLRVVCPKFPYKNKIIEHLFLNRKRQMW</sequence>
<proteinExistence type="predicted"/>
<evidence type="ECO:0000313" key="1">
    <source>
        <dbReference type="EMBL" id="GAI02414.1"/>
    </source>
</evidence>
<organism evidence="1">
    <name type="scientific">marine sediment metagenome</name>
    <dbReference type="NCBI Taxonomy" id="412755"/>
    <lineage>
        <taxon>unclassified sequences</taxon>
        <taxon>metagenomes</taxon>
        <taxon>ecological metagenomes</taxon>
    </lineage>
</organism>
<comment type="caution">
    <text evidence="1">The sequence shown here is derived from an EMBL/GenBank/DDBJ whole genome shotgun (WGS) entry which is preliminary data.</text>
</comment>
<dbReference type="AlphaFoldDB" id="X1M7S4"/>
<feature type="non-terminal residue" evidence="1">
    <location>
        <position position="134"/>
    </location>
</feature>
<reference evidence="1" key="1">
    <citation type="journal article" date="2014" name="Front. Microbiol.">
        <title>High frequency of phylogenetically diverse reductive dehalogenase-homologous genes in deep subseafloor sedimentary metagenomes.</title>
        <authorList>
            <person name="Kawai M."/>
            <person name="Futagami T."/>
            <person name="Toyoda A."/>
            <person name="Takaki Y."/>
            <person name="Nishi S."/>
            <person name="Hori S."/>
            <person name="Arai W."/>
            <person name="Tsubouchi T."/>
            <person name="Morono Y."/>
            <person name="Uchiyama I."/>
            <person name="Ito T."/>
            <person name="Fujiyama A."/>
            <person name="Inagaki F."/>
            <person name="Takami H."/>
        </authorList>
    </citation>
    <scope>NUCLEOTIDE SEQUENCE</scope>
    <source>
        <strain evidence="1">Expedition CK06-06</strain>
    </source>
</reference>
<protein>
    <submittedName>
        <fullName evidence="1">Uncharacterized protein</fullName>
    </submittedName>
</protein>
<dbReference type="EMBL" id="BARV01010834">
    <property type="protein sequence ID" value="GAI02414.1"/>
    <property type="molecule type" value="Genomic_DNA"/>
</dbReference>
<accession>X1M7S4</accession>
<gene>
    <name evidence="1" type="ORF">S06H3_20814</name>
</gene>
<name>X1M7S4_9ZZZZ</name>